<keyword evidence="2" id="KW-1185">Reference proteome</keyword>
<gene>
    <name evidence="1" type="ORF">SAMN02745181_2083</name>
</gene>
<dbReference type="SUPFAM" id="SSF141571">
    <property type="entry name" value="Pentapeptide repeat-like"/>
    <property type="match status" value="1"/>
</dbReference>
<reference evidence="1 2" key="1">
    <citation type="submission" date="2016-11" db="EMBL/GenBank/DDBJ databases">
        <authorList>
            <person name="Jaros S."/>
            <person name="Januszkiewicz K."/>
            <person name="Wedrychowicz H."/>
        </authorList>
    </citation>
    <scope>NUCLEOTIDE SEQUENCE [LARGE SCALE GENOMIC DNA]</scope>
    <source>
        <strain evidence="1 2">DSM 18772</strain>
    </source>
</reference>
<accession>A0A1M6JCV4</accession>
<dbReference type="Proteomes" id="UP000184510">
    <property type="component" value="Unassembled WGS sequence"/>
</dbReference>
<dbReference type="InParanoid" id="A0A1M6JCV4"/>
<dbReference type="EMBL" id="FQYR01000003">
    <property type="protein sequence ID" value="SHJ44541.1"/>
    <property type="molecule type" value="Genomic_DNA"/>
</dbReference>
<dbReference type="AlphaFoldDB" id="A0A1M6JCV4"/>
<evidence type="ECO:0000313" key="1">
    <source>
        <dbReference type="EMBL" id="SHJ44541.1"/>
    </source>
</evidence>
<sequence>MQHSIHTGETFKKLTKAKQLGKDLENSIWVDCEFSHCALDGLQIYGAIFTRCHFEKVSLYWCSAFQATFIDCKFLRCDLRGDFIEARFIRCGFDQCETGDNNLGGKTEWTNAVTVGCVTSTPLPIILREDE</sequence>
<dbReference type="InterPro" id="IPR001646">
    <property type="entry name" value="5peptide_repeat"/>
</dbReference>
<name>A0A1M6JCV4_9BACT</name>
<dbReference type="Pfam" id="PF00805">
    <property type="entry name" value="Pentapeptide"/>
    <property type="match status" value="1"/>
</dbReference>
<dbReference type="OrthoDB" id="67652at2"/>
<proteinExistence type="predicted"/>
<protein>
    <submittedName>
        <fullName evidence="1">Pentapeptide repeat-containing protein</fullName>
    </submittedName>
</protein>
<evidence type="ECO:0000313" key="2">
    <source>
        <dbReference type="Proteomes" id="UP000184510"/>
    </source>
</evidence>
<dbReference type="STRING" id="1123071.SAMN02745181_2083"/>
<dbReference type="Gene3D" id="2.160.20.80">
    <property type="entry name" value="E3 ubiquitin-protein ligase SopA"/>
    <property type="match status" value="1"/>
</dbReference>
<dbReference type="RefSeq" id="WP_143183646.1">
    <property type="nucleotide sequence ID" value="NZ_FQYR01000003.1"/>
</dbReference>
<organism evidence="1 2">
    <name type="scientific">Rubritalea squalenifaciens DSM 18772</name>
    <dbReference type="NCBI Taxonomy" id="1123071"/>
    <lineage>
        <taxon>Bacteria</taxon>
        <taxon>Pseudomonadati</taxon>
        <taxon>Verrucomicrobiota</taxon>
        <taxon>Verrucomicrobiia</taxon>
        <taxon>Verrucomicrobiales</taxon>
        <taxon>Rubritaleaceae</taxon>
        <taxon>Rubritalea</taxon>
    </lineage>
</organism>